<protein>
    <submittedName>
        <fullName evidence="1">Uncharacterized protein</fullName>
    </submittedName>
</protein>
<dbReference type="InterPro" id="IPR000888">
    <property type="entry name" value="RmlC-like"/>
</dbReference>
<dbReference type="InterPro" id="IPR036388">
    <property type="entry name" value="WH-like_DNA-bd_sf"/>
</dbReference>
<dbReference type="InterPro" id="IPR011051">
    <property type="entry name" value="RmlC_Cupin_sf"/>
</dbReference>
<dbReference type="EMBL" id="BART01002962">
    <property type="protein sequence ID" value="GAG70599.1"/>
    <property type="molecule type" value="Genomic_DNA"/>
</dbReference>
<dbReference type="GO" id="GO:0008830">
    <property type="term" value="F:dTDP-4-dehydrorhamnose 3,5-epimerase activity"/>
    <property type="evidence" value="ECO:0007669"/>
    <property type="project" value="InterPro"/>
</dbReference>
<gene>
    <name evidence="1" type="ORF">S01H4_08574</name>
</gene>
<dbReference type="InterPro" id="IPR014710">
    <property type="entry name" value="RmlC-like_jellyroll"/>
</dbReference>
<dbReference type="Gene3D" id="3.30.565.60">
    <property type="match status" value="1"/>
</dbReference>
<feature type="non-terminal residue" evidence="1">
    <location>
        <position position="1"/>
    </location>
</feature>
<dbReference type="PANTHER" id="PTHR30595:SF6">
    <property type="entry name" value="SCHLAFEN ALBA-2 DOMAIN-CONTAINING PROTEIN"/>
    <property type="match status" value="1"/>
</dbReference>
<dbReference type="Pfam" id="PF13749">
    <property type="entry name" value="HATPase_c_4"/>
    <property type="match status" value="1"/>
</dbReference>
<organism evidence="1">
    <name type="scientific">marine sediment metagenome</name>
    <dbReference type="NCBI Taxonomy" id="412755"/>
    <lineage>
        <taxon>unclassified sequences</taxon>
        <taxon>metagenomes</taxon>
        <taxon>ecological metagenomes</taxon>
    </lineage>
</organism>
<dbReference type="PANTHER" id="PTHR30595">
    <property type="entry name" value="GLPR-RELATED TRANSCRIPTIONAL REPRESSOR"/>
    <property type="match status" value="1"/>
</dbReference>
<sequence>VYMTTAYPGVVKGWHYHKKQIDNMVVVKGMMKVVLYDSRKGSPTYKEVNEFFMGVHNPILLQIPTYVYHGFKCITEYEAICINIPSEPYDYKELTRFLISKSDRDWDEYVEEKSSIEDINIETIKRFKEIAVKRLPFIKEDKDNLKFLEKLNLLEDGKIKRAGILLFGKNPKKFYTSAYIKIGKFLTNTDILSTDDVEGNLFEQVEKAIELLRVKYIISEIKFEGIYRKEVLEYPEEALREAIINAIIHRNYVGAHTQLKIYPDKLILWNEGILPKEIKIRDLKKNHPSRPRNELLADVFFKAGLIEAWGRGTIKITDECKNTGLPEPEFREEFGGFSVYFYKDIYTEENLRKIGLNERQIRAVMYVKEKGEITNKEYQEIANTTKKTASRDLGNLVGKEVFNQVGTTGKGTYY</sequence>
<dbReference type="InterPro" id="IPR038475">
    <property type="entry name" value="RecG_C_sf"/>
</dbReference>
<accession>X0ZMI9</accession>
<evidence type="ECO:0000313" key="1">
    <source>
        <dbReference type="EMBL" id="GAG70599.1"/>
    </source>
</evidence>
<dbReference type="Gene3D" id="2.60.120.10">
    <property type="entry name" value="Jelly Rolls"/>
    <property type="match status" value="1"/>
</dbReference>
<name>X0ZMI9_9ZZZZ</name>
<feature type="non-terminal residue" evidence="1">
    <location>
        <position position="414"/>
    </location>
</feature>
<dbReference type="Gene3D" id="1.10.10.10">
    <property type="entry name" value="Winged helix-like DNA-binding domain superfamily/Winged helix DNA-binding domain"/>
    <property type="match status" value="1"/>
</dbReference>
<proteinExistence type="predicted"/>
<dbReference type="AlphaFoldDB" id="X0ZMI9"/>
<reference evidence="1" key="1">
    <citation type="journal article" date="2014" name="Front. Microbiol.">
        <title>High frequency of phylogenetically diverse reductive dehalogenase-homologous genes in deep subseafloor sedimentary metagenomes.</title>
        <authorList>
            <person name="Kawai M."/>
            <person name="Futagami T."/>
            <person name="Toyoda A."/>
            <person name="Takaki Y."/>
            <person name="Nishi S."/>
            <person name="Hori S."/>
            <person name="Arai W."/>
            <person name="Tsubouchi T."/>
            <person name="Morono Y."/>
            <person name="Uchiyama I."/>
            <person name="Ito T."/>
            <person name="Fujiyama A."/>
            <person name="Inagaki F."/>
            <person name="Takami H."/>
        </authorList>
    </citation>
    <scope>NUCLEOTIDE SEQUENCE</scope>
    <source>
        <strain evidence="1">Expedition CK06-06</strain>
    </source>
</reference>
<dbReference type="SUPFAM" id="SSF51182">
    <property type="entry name" value="RmlC-like cupins"/>
    <property type="match status" value="1"/>
</dbReference>
<dbReference type="Pfam" id="PF00908">
    <property type="entry name" value="dTDP_sugar_isom"/>
    <property type="match status" value="1"/>
</dbReference>
<comment type="caution">
    <text evidence="1">The sequence shown here is derived from an EMBL/GenBank/DDBJ whole genome shotgun (WGS) entry which is preliminary data.</text>
</comment>